<dbReference type="InterPro" id="IPR015500">
    <property type="entry name" value="Peptidase_S8_subtilisin-rel"/>
</dbReference>
<dbReference type="PROSITE" id="PS00136">
    <property type="entry name" value="SUBTILASE_ASP"/>
    <property type="match status" value="1"/>
</dbReference>
<dbReference type="Proteomes" id="UP000578686">
    <property type="component" value="Unassembled WGS sequence"/>
</dbReference>
<dbReference type="Gene3D" id="2.60.40.10">
    <property type="entry name" value="Immunoglobulins"/>
    <property type="match status" value="1"/>
</dbReference>
<evidence type="ECO:0000256" key="2">
    <source>
        <dbReference type="ARBA" id="ARBA00022670"/>
    </source>
</evidence>
<evidence type="ECO:0000256" key="3">
    <source>
        <dbReference type="ARBA" id="ARBA00022801"/>
    </source>
</evidence>
<dbReference type="InterPro" id="IPR023828">
    <property type="entry name" value="Peptidase_S8_Ser-AS"/>
</dbReference>
<dbReference type="PROSITE" id="PS00138">
    <property type="entry name" value="SUBTILASE_SER"/>
    <property type="match status" value="1"/>
</dbReference>
<dbReference type="GO" id="GO:0004252">
    <property type="term" value="F:serine-type endopeptidase activity"/>
    <property type="evidence" value="ECO:0007669"/>
    <property type="project" value="UniProtKB-UniRule"/>
</dbReference>
<dbReference type="EMBL" id="JAAVJD010000271">
    <property type="protein sequence ID" value="NJQ08266.1"/>
    <property type="molecule type" value="Genomic_DNA"/>
</dbReference>
<evidence type="ECO:0000313" key="9">
    <source>
        <dbReference type="EMBL" id="NJQ08266.1"/>
    </source>
</evidence>
<evidence type="ECO:0000259" key="8">
    <source>
        <dbReference type="Pfam" id="PF00082"/>
    </source>
</evidence>
<dbReference type="PANTHER" id="PTHR43806">
    <property type="entry name" value="PEPTIDASE S8"/>
    <property type="match status" value="1"/>
</dbReference>
<evidence type="ECO:0000313" key="10">
    <source>
        <dbReference type="Proteomes" id="UP000578686"/>
    </source>
</evidence>
<sequence length="1082" mass="110295">MATGVVLALTAGLGGAAAEPPHHPESTGGGGGSLTLITGDRVLLDATGAVSGLVRGEGREHIPVRVSERDGSTLVVPYDAAPLIEAGTVDLALFDVTELSRKAYSSFAGIPLIVGYEDGSRSVEREVRGGDGVELRARLDVVEADALTVTEESAPTLWQTLTEPVDGDAARLSSAPGVRTVSLDRVRQASLDTAVEQVGADIAHEAGYDGTGVTIAVLDTGIAADHGDFTGRVRAAADFTDDEDHADLHGHGTHVASTAAGSGARSDGVHRGVAPGAELLDARVLDAYGDGFDSWIIEGMEWAVDQGAQIVNMSLGAAVWPGHDPLVDAVDRMSEEHGTLFVVAAGNTGPGAGSVESPGIAGAALTVGAVDHRDSMAGFSSVGPVAGDGRLKPDLTAPGVEIASAASPGSTLELVATPVADGYMGLSGTSMATPVVAGAAALLLQQNPGWTGEQLKAALVSSSAGIDATPQQTGTGRVDVARALEQTVTVVPGSLDFDAVAYPYADAAPATREVTYRNSGDADVTLDLALTVTSPDVGAAAEGAFSLGAESVSVPAGGTATVEVVAEPAAVGESAAGHHGVVVTATSGTLQVRAAGSLSLEPEMADLTVEVIGRDGEPLDGARVFVLGETDGFNTLTEDGAVHGRLPVGRALVEVLAGGPWDAGPEETRTDWALAPVLDLDGPTVLTVDLRETAELEFAAPDPDAELQELAARYESPGLSQWAWFFGAQPEGVHSLAVGETPEDAGFGVSLASFHLGDGDVQYHGHRRVEGAFPTGLVNRPSVAEMARVDVEVGSRQEGATGWAGAAPERFGLGLGAFLPVPGSAEMLLQDTAAWSLSASEDGADGWAVQGSSTALERFDAGQDHQRLLNVGVFGPAAYSAAPLWREGNVLHSDLSLFAPGAAATGWADADSGSTRILRDGELLREVPLPLPEVAVGLPAGEGDYRVVSTASRTGAGYTDVSTEVTLDMTFTSATTDEFEPIDGPPLVRFRPELALDNTAPADVRGFPLPLALHGGEAVSLTVESSVDGGASWVTVHDGAGDVDSVAVDNPAAGGSLSLRATAVDARGDRTVQTIVHAYRTR</sequence>
<gene>
    <name evidence="9" type="ORF">HCN56_22460</name>
</gene>
<evidence type="ECO:0000256" key="4">
    <source>
        <dbReference type="ARBA" id="ARBA00022825"/>
    </source>
</evidence>
<accession>A0A7X6I104</accession>
<dbReference type="PANTHER" id="PTHR43806:SF11">
    <property type="entry name" value="CEREVISIN-RELATED"/>
    <property type="match status" value="1"/>
</dbReference>
<organism evidence="9 10">
    <name type="scientific">Streptomyces lonarensis</name>
    <dbReference type="NCBI Taxonomy" id="700599"/>
    <lineage>
        <taxon>Bacteria</taxon>
        <taxon>Bacillati</taxon>
        <taxon>Actinomycetota</taxon>
        <taxon>Actinomycetes</taxon>
        <taxon>Kitasatosporales</taxon>
        <taxon>Streptomycetaceae</taxon>
        <taxon>Streptomyces</taxon>
    </lineage>
</organism>
<comment type="caution">
    <text evidence="9">The sequence shown here is derived from an EMBL/GenBank/DDBJ whole genome shotgun (WGS) entry which is preliminary data.</text>
</comment>
<evidence type="ECO:0000256" key="6">
    <source>
        <dbReference type="PROSITE-ProRule" id="PRU01240"/>
    </source>
</evidence>
<evidence type="ECO:0000256" key="7">
    <source>
        <dbReference type="RuleBase" id="RU003355"/>
    </source>
</evidence>
<feature type="domain" description="Peptidase S8/S53" evidence="8">
    <location>
        <begin position="210"/>
        <end position="475"/>
    </location>
</feature>
<keyword evidence="3 6" id="KW-0378">Hydrolase</keyword>
<dbReference type="GO" id="GO:0006508">
    <property type="term" value="P:proteolysis"/>
    <property type="evidence" value="ECO:0007669"/>
    <property type="project" value="UniProtKB-KW"/>
</dbReference>
<dbReference type="InterPro" id="IPR000209">
    <property type="entry name" value="Peptidase_S8/S53_dom"/>
</dbReference>
<keyword evidence="4 6" id="KW-0720">Serine protease</keyword>
<feature type="active site" description="Charge relay system" evidence="5 6">
    <location>
        <position position="251"/>
    </location>
</feature>
<dbReference type="InterPro" id="IPR036852">
    <property type="entry name" value="Peptidase_S8/S53_dom_sf"/>
</dbReference>
<dbReference type="PRINTS" id="PR00723">
    <property type="entry name" value="SUBTILISIN"/>
</dbReference>
<protein>
    <submittedName>
        <fullName evidence="9">S8 family peptidase</fullName>
    </submittedName>
</protein>
<keyword evidence="2 6" id="KW-0645">Protease</keyword>
<dbReference type="AlphaFoldDB" id="A0A7X6I104"/>
<reference evidence="9 10" key="1">
    <citation type="submission" date="2020-03" db="EMBL/GenBank/DDBJ databases">
        <title>Draft genome of Streptomyces sp. ventii, isolated from the Axial Seamount in the Pacific Ocean, and resequencing of the two type strains Streptomyces lonarensis strain NCL 716 and Streptomyces bohaiensis strain 11A07.</title>
        <authorList>
            <person name="Loughran R.M."/>
            <person name="Pfannmuller K.M."/>
            <person name="Wasson B.J."/>
            <person name="Deadmond M.C."/>
            <person name="Paddock B.E."/>
            <person name="Koyack M.J."/>
            <person name="Gallegos D.A."/>
            <person name="Mitchell E.A."/>
            <person name="Ushijima B."/>
            <person name="Saw J.H."/>
            <person name="Mcphail K.L."/>
            <person name="Videau P."/>
        </authorList>
    </citation>
    <scope>NUCLEOTIDE SEQUENCE [LARGE SCALE GENOMIC DNA]</scope>
    <source>
        <strain evidence="9 10">NCL716</strain>
    </source>
</reference>
<dbReference type="CDD" id="cd07487">
    <property type="entry name" value="Peptidases_S8_1"/>
    <property type="match status" value="1"/>
</dbReference>
<dbReference type="SUPFAM" id="SSF52743">
    <property type="entry name" value="Subtilisin-like"/>
    <property type="match status" value="1"/>
</dbReference>
<dbReference type="PROSITE" id="PS51892">
    <property type="entry name" value="SUBTILASE"/>
    <property type="match status" value="1"/>
</dbReference>
<evidence type="ECO:0000256" key="1">
    <source>
        <dbReference type="ARBA" id="ARBA00011073"/>
    </source>
</evidence>
<dbReference type="InterPro" id="IPR050131">
    <property type="entry name" value="Peptidase_S8_subtilisin-like"/>
</dbReference>
<dbReference type="Pfam" id="PF00082">
    <property type="entry name" value="Peptidase_S8"/>
    <property type="match status" value="1"/>
</dbReference>
<comment type="similarity">
    <text evidence="1 6 7">Belongs to the peptidase S8 family.</text>
</comment>
<dbReference type="InterPro" id="IPR013783">
    <property type="entry name" value="Ig-like_fold"/>
</dbReference>
<dbReference type="InterPro" id="IPR022398">
    <property type="entry name" value="Peptidase_S8_His-AS"/>
</dbReference>
<name>A0A7X6I104_9ACTN</name>
<feature type="active site" description="Charge relay system" evidence="5 6">
    <location>
        <position position="430"/>
    </location>
</feature>
<evidence type="ECO:0000256" key="5">
    <source>
        <dbReference type="PIRSR" id="PIRSR615500-1"/>
    </source>
</evidence>
<dbReference type="PROSITE" id="PS00137">
    <property type="entry name" value="SUBTILASE_HIS"/>
    <property type="match status" value="1"/>
</dbReference>
<proteinExistence type="inferred from homology"/>
<keyword evidence="10" id="KW-1185">Reference proteome</keyword>
<dbReference type="GO" id="GO:0005975">
    <property type="term" value="P:carbohydrate metabolic process"/>
    <property type="evidence" value="ECO:0007669"/>
    <property type="project" value="UniProtKB-ARBA"/>
</dbReference>
<feature type="active site" description="Charge relay system" evidence="5 6">
    <location>
        <position position="219"/>
    </location>
</feature>
<dbReference type="InterPro" id="IPR023827">
    <property type="entry name" value="Peptidase_S8_Asp-AS"/>
</dbReference>
<dbReference type="Gene3D" id="3.40.50.200">
    <property type="entry name" value="Peptidase S8/S53 domain"/>
    <property type="match status" value="1"/>
</dbReference>